<geneLocation type="plasmid" evidence="3 4">
    <name>unnamed1</name>
</geneLocation>
<dbReference type="InterPro" id="IPR006119">
    <property type="entry name" value="Resolv_N"/>
</dbReference>
<feature type="compositionally biased region" description="Polar residues" evidence="1">
    <location>
        <begin position="87"/>
        <end position="97"/>
    </location>
</feature>
<accession>A0ABY8IQQ4</accession>
<sequence length="97" mass="11422">MAVSGRKEGRRRLNALMTSARNRELDCVLVWKFDRFARSTRHLPTALEEFDHRCIRFHQRPGSDRYRQPDWPGHVHHHWRHGRTGSHPCSASGSQPE</sequence>
<dbReference type="InterPro" id="IPR036162">
    <property type="entry name" value="Resolvase-like_N_sf"/>
</dbReference>
<protein>
    <submittedName>
        <fullName evidence="3">Recombinase family protein</fullName>
    </submittedName>
</protein>
<feature type="compositionally biased region" description="Basic residues" evidence="1">
    <location>
        <begin position="74"/>
        <end position="84"/>
    </location>
</feature>
<reference evidence="3 4" key="1">
    <citation type="journal article" date="2019" name="Phytopathology">
        <title>A Novel Group of Rhizobium tumorigenes-Like Agrobacteria Associated with Crown Gall Disease of Rhododendron and Blueberry.</title>
        <authorList>
            <person name="Kuzmanovic N."/>
            <person name="Behrens P."/>
            <person name="Idczak E."/>
            <person name="Wagner S."/>
            <person name="Gotz M."/>
            <person name="Sproer C."/>
            <person name="Bunk B."/>
            <person name="Overmann J."/>
            <person name="Smalla K."/>
        </authorList>
    </citation>
    <scope>NUCLEOTIDE SEQUENCE [LARGE SCALE GENOMIC DNA]</scope>
    <source>
        <strain evidence="4">rho-6.2</strain>
    </source>
</reference>
<organism evidence="3 4">
    <name type="scientific">Rhizobium rhododendri</name>
    <dbReference type="NCBI Taxonomy" id="2506430"/>
    <lineage>
        <taxon>Bacteria</taxon>
        <taxon>Pseudomonadati</taxon>
        <taxon>Pseudomonadota</taxon>
        <taxon>Alphaproteobacteria</taxon>
        <taxon>Hyphomicrobiales</taxon>
        <taxon>Rhizobiaceae</taxon>
        <taxon>Rhizobium/Agrobacterium group</taxon>
        <taxon>Rhizobium</taxon>
    </lineage>
</organism>
<evidence type="ECO:0000313" key="4">
    <source>
        <dbReference type="Proteomes" id="UP000318939"/>
    </source>
</evidence>
<dbReference type="Pfam" id="PF00239">
    <property type="entry name" value="Resolvase"/>
    <property type="match status" value="1"/>
</dbReference>
<keyword evidence="3" id="KW-0614">Plasmid</keyword>
<keyword evidence="4" id="KW-1185">Reference proteome</keyword>
<dbReference type="Proteomes" id="UP000318939">
    <property type="component" value="Plasmid unnamed1"/>
</dbReference>
<reference evidence="3 4" key="2">
    <citation type="journal article" date="2023" name="MicrobiologyOpen">
        <title>Genomics of the tumorigenes clade of the family Rhizobiaceae and description of Rhizobium rhododendri sp. nov.</title>
        <authorList>
            <person name="Kuzmanovic N."/>
            <person name="diCenzo G.C."/>
            <person name="Bunk B."/>
            <person name="Sproeer C."/>
            <person name="Fruehling A."/>
            <person name="Neumann-Schaal M."/>
            <person name="Overmann J."/>
            <person name="Smalla K."/>
        </authorList>
    </citation>
    <scope>NUCLEOTIDE SEQUENCE [LARGE SCALE GENOMIC DNA]</scope>
    <source>
        <strain evidence="4">rho-6.2</strain>
        <plasmid evidence="3 4">unnamed1</plasmid>
    </source>
</reference>
<proteinExistence type="predicted"/>
<dbReference type="SUPFAM" id="SSF53041">
    <property type="entry name" value="Resolvase-like"/>
    <property type="match status" value="1"/>
</dbReference>
<evidence type="ECO:0000259" key="2">
    <source>
        <dbReference type="Pfam" id="PF00239"/>
    </source>
</evidence>
<gene>
    <name evidence="3" type="ORF">PR018_22330</name>
</gene>
<dbReference type="EMBL" id="CP117268">
    <property type="protein sequence ID" value="WFS26052.1"/>
    <property type="molecule type" value="Genomic_DNA"/>
</dbReference>
<evidence type="ECO:0000313" key="3">
    <source>
        <dbReference type="EMBL" id="WFS26052.1"/>
    </source>
</evidence>
<dbReference type="Gene3D" id="3.40.50.1390">
    <property type="entry name" value="Resolvase, N-terminal catalytic domain"/>
    <property type="match status" value="1"/>
</dbReference>
<feature type="region of interest" description="Disordered" evidence="1">
    <location>
        <begin position="62"/>
        <end position="97"/>
    </location>
</feature>
<feature type="domain" description="Resolvase/invertase-type recombinase catalytic" evidence="2">
    <location>
        <begin position="3"/>
        <end position="58"/>
    </location>
</feature>
<name>A0ABY8IQQ4_9HYPH</name>
<evidence type="ECO:0000256" key="1">
    <source>
        <dbReference type="SAM" id="MobiDB-lite"/>
    </source>
</evidence>